<accession>A0A0A8YQS7</accession>
<sequence length="29" mass="3039">MANSNGTVAMHLNLPPSQRIDTTPCSSPV</sequence>
<proteinExistence type="predicted"/>
<dbReference type="EMBL" id="GBRH01269144">
    <property type="protein sequence ID" value="JAD28751.1"/>
    <property type="molecule type" value="Transcribed_RNA"/>
</dbReference>
<organism evidence="2">
    <name type="scientific">Arundo donax</name>
    <name type="common">Giant reed</name>
    <name type="synonym">Donax arundinaceus</name>
    <dbReference type="NCBI Taxonomy" id="35708"/>
    <lineage>
        <taxon>Eukaryota</taxon>
        <taxon>Viridiplantae</taxon>
        <taxon>Streptophyta</taxon>
        <taxon>Embryophyta</taxon>
        <taxon>Tracheophyta</taxon>
        <taxon>Spermatophyta</taxon>
        <taxon>Magnoliopsida</taxon>
        <taxon>Liliopsida</taxon>
        <taxon>Poales</taxon>
        <taxon>Poaceae</taxon>
        <taxon>PACMAD clade</taxon>
        <taxon>Arundinoideae</taxon>
        <taxon>Arundineae</taxon>
        <taxon>Arundo</taxon>
    </lineage>
</organism>
<name>A0A0A8YQS7_ARUDO</name>
<reference evidence="2" key="1">
    <citation type="submission" date="2014-09" db="EMBL/GenBank/DDBJ databases">
        <authorList>
            <person name="Magalhaes I.L.F."/>
            <person name="Oliveira U."/>
            <person name="Santos F.R."/>
            <person name="Vidigal T.H.D.A."/>
            <person name="Brescovit A.D."/>
            <person name="Santos A.J."/>
        </authorList>
    </citation>
    <scope>NUCLEOTIDE SEQUENCE</scope>
    <source>
        <tissue evidence="2">Shoot tissue taken approximately 20 cm above the soil surface</tissue>
    </source>
</reference>
<evidence type="ECO:0000256" key="1">
    <source>
        <dbReference type="SAM" id="MobiDB-lite"/>
    </source>
</evidence>
<feature type="region of interest" description="Disordered" evidence="1">
    <location>
        <begin position="1"/>
        <end position="29"/>
    </location>
</feature>
<dbReference type="AlphaFoldDB" id="A0A0A8YQS7"/>
<reference evidence="2" key="2">
    <citation type="journal article" date="2015" name="Data Brief">
        <title>Shoot transcriptome of the giant reed, Arundo donax.</title>
        <authorList>
            <person name="Barrero R.A."/>
            <person name="Guerrero F.D."/>
            <person name="Moolhuijzen P."/>
            <person name="Goolsby J.A."/>
            <person name="Tidwell J."/>
            <person name="Bellgard S.E."/>
            <person name="Bellgard M.I."/>
        </authorList>
    </citation>
    <scope>NUCLEOTIDE SEQUENCE</scope>
    <source>
        <tissue evidence="2">Shoot tissue taken approximately 20 cm above the soil surface</tissue>
    </source>
</reference>
<feature type="compositionally biased region" description="Polar residues" evidence="1">
    <location>
        <begin position="15"/>
        <end position="29"/>
    </location>
</feature>
<protein>
    <submittedName>
        <fullName evidence="2">Uncharacterized protein</fullName>
    </submittedName>
</protein>
<evidence type="ECO:0000313" key="2">
    <source>
        <dbReference type="EMBL" id="JAD28751.1"/>
    </source>
</evidence>